<evidence type="ECO:0000313" key="3">
    <source>
        <dbReference type="Proteomes" id="UP001164909"/>
    </source>
</evidence>
<protein>
    <submittedName>
        <fullName evidence="2">Uncharacterized protein</fullName>
    </submittedName>
</protein>
<gene>
    <name evidence="2" type="ORF">OTK00_002236</name>
</gene>
<dbReference type="EMBL" id="CP113865">
    <property type="protein sequence ID" value="WAM33704.1"/>
    <property type="molecule type" value="Genomic_DNA"/>
</dbReference>
<proteinExistence type="predicted"/>
<dbReference type="Proteomes" id="UP001164909">
    <property type="component" value="Chromosome"/>
</dbReference>
<organism evidence="2 3">
    <name type="scientific">Caldicellulosiruptor morganii</name>
    <dbReference type="NCBI Taxonomy" id="1387555"/>
    <lineage>
        <taxon>Bacteria</taxon>
        <taxon>Bacillati</taxon>
        <taxon>Bacillota</taxon>
        <taxon>Bacillota incertae sedis</taxon>
        <taxon>Caldicellulosiruptorales</taxon>
        <taxon>Caldicellulosiruptoraceae</taxon>
        <taxon>Caldicellulosiruptor</taxon>
    </lineage>
</organism>
<name>A0ABY7BM99_9FIRM</name>
<accession>A0ABY7BM99</accession>
<keyword evidence="3" id="KW-1185">Reference proteome</keyword>
<evidence type="ECO:0000313" key="2">
    <source>
        <dbReference type="EMBL" id="WAM33704.1"/>
    </source>
</evidence>
<dbReference type="RefSeq" id="WP_045168771.1">
    <property type="nucleotide sequence ID" value="NZ_CP113865.1"/>
</dbReference>
<keyword evidence="1" id="KW-0472">Membrane</keyword>
<evidence type="ECO:0000256" key="1">
    <source>
        <dbReference type="SAM" id="Phobius"/>
    </source>
</evidence>
<keyword evidence="1" id="KW-1133">Transmembrane helix</keyword>
<keyword evidence="1" id="KW-0812">Transmembrane</keyword>
<reference evidence="2" key="1">
    <citation type="submission" date="2022-12" db="EMBL/GenBank/DDBJ databases">
        <authorList>
            <person name="Bing R.G."/>
            <person name="Willard D.J."/>
            <person name="Manesh M.J.H."/>
            <person name="Laemthong T."/>
            <person name="Crosby J.R."/>
            <person name="Kelly R.M."/>
        </authorList>
    </citation>
    <scope>NUCLEOTIDE SEQUENCE</scope>
    <source>
        <strain evidence="2">DSM 8990</strain>
    </source>
</reference>
<sequence length="404" mass="47240">MNFLKTKKIRILVFFIVLSYLVLILSLMISTGFLKIIYIAPPDKVFTNYSDEAIWNQINERLYSGDANSWALARYLINKGDVAGYQWMCEIYNFMVEPYGNPVVAKIIGEEGFKKIGQNTKIVDLIYLYQNLAEAYFVLGIYFNGMDKKAYKLAKSAIDLNSLSTFEIKARSAEDSLRILNAIDLLNGKYDEVYNRSLQHINSNGLHFNGWLGVFFSSLYAHKKDKLAEVIDAAQKVLQILKTKAATPDSEQEDYRNYYDLFSSICNVFNVFYYIETKNFDKAKEAYEMLKKDDIKFDPENGIYSQYYTFYAAAYYCYATGDITSAIDYMIKLFSIPTLTFPETYYEPGILKLAKELKIDIKKIRDFDKDIESWKNKFWPVDRKKYKPLFDKELKNLLKYKRTW</sequence>
<feature type="transmembrane region" description="Helical" evidence="1">
    <location>
        <begin position="12"/>
        <end position="38"/>
    </location>
</feature>